<dbReference type="EMBL" id="JAGPXC010000007">
    <property type="protein sequence ID" value="KAH6648342.1"/>
    <property type="molecule type" value="Genomic_DNA"/>
</dbReference>
<dbReference type="GO" id="GO:0005739">
    <property type="term" value="C:mitochondrion"/>
    <property type="evidence" value="ECO:0007669"/>
    <property type="project" value="TreeGrafter"/>
</dbReference>
<feature type="compositionally biased region" description="Low complexity" evidence="3">
    <location>
        <begin position="24"/>
        <end position="41"/>
    </location>
</feature>
<reference evidence="5" key="1">
    <citation type="journal article" date="2021" name="Nat. Commun.">
        <title>Genetic determinants of endophytism in the Arabidopsis root mycobiome.</title>
        <authorList>
            <person name="Mesny F."/>
            <person name="Miyauchi S."/>
            <person name="Thiergart T."/>
            <person name="Pickel B."/>
            <person name="Atanasova L."/>
            <person name="Karlsson M."/>
            <person name="Huettel B."/>
            <person name="Barry K.W."/>
            <person name="Haridas S."/>
            <person name="Chen C."/>
            <person name="Bauer D."/>
            <person name="Andreopoulos W."/>
            <person name="Pangilinan J."/>
            <person name="LaButti K."/>
            <person name="Riley R."/>
            <person name="Lipzen A."/>
            <person name="Clum A."/>
            <person name="Drula E."/>
            <person name="Henrissat B."/>
            <person name="Kohler A."/>
            <person name="Grigoriev I.V."/>
            <person name="Martin F.M."/>
            <person name="Hacquard S."/>
        </authorList>
    </citation>
    <scope>NUCLEOTIDE SEQUENCE</scope>
    <source>
        <strain evidence="5">MPI-SDFR-AT-0073</strain>
    </source>
</reference>
<dbReference type="GO" id="GO:0044571">
    <property type="term" value="P:[2Fe-2S] cluster assembly"/>
    <property type="evidence" value="ECO:0007669"/>
    <property type="project" value="InterPro"/>
</dbReference>
<comment type="similarity">
    <text evidence="1">Belongs to the HscB family.</text>
</comment>
<feature type="domain" description="Co-chaperone HscB C-terminal oligomerisation" evidence="4">
    <location>
        <begin position="187"/>
        <end position="258"/>
    </location>
</feature>
<dbReference type="RefSeq" id="XP_045954849.1">
    <property type="nucleotide sequence ID" value="XM_046103427.1"/>
</dbReference>
<dbReference type="PANTHER" id="PTHR14021">
    <property type="entry name" value="IRON-SULFUR CLUSTER CO-CHAPERONE PROTEIN HSCB"/>
    <property type="match status" value="1"/>
</dbReference>
<dbReference type="SUPFAM" id="SSF47144">
    <property type="entry name" value="HSC20 (HSCB), C-terminal oligomerisation domain"/>
    <property type="match status" value="1"/>
</dbReference>
<dbReference type="InterPro" id="IPR036386">
    <property type="entry name" value="HscB_C_sf"/>
</dbReference>
<dbReference type="InterPro" id="IPR036869">
    <property type="entry name" value="J_dom_sf"/>
</dbReference>
<dbReference type="Gene3D" id="1.10.287.110">
    <property type="entry name" value="DnaJ domain"/>
    <property type="match status" value="1"/>
</dbReference>
<evidence type="ECO:0000256" key="2">
    <source>
        <dbReference type="ARBA" id="ARBA00023186"/>
    </source>
</evidence>
<comment type="caution">
    <text evidence="5">The sequence shown here is derived from an EMBL/GenBank/DDBJ whole genome shotgun (WGS) entry which is preliminary data.</text>
</comment>
<gene>
    <name evidence="5" type="ORF">BKA67DRAFT_574546</name>
</gene>
<dbReference type="GeneID" id="70132319"/>
<organism evidence="5 6">
    <name type="scientific">Truncatella angustata</name>
    <dbReference type="NCBI Taxonomy" id="152316"/>
    <lineage>
        <taxon>Eukaryota</taxon>
        <taxon>Fungi</taxon>
        <taxon>Dikarya</taxon>
        <taxon>Ascomycota</taxon>
        <taxon>Pezizomycotina</taxon>
        <taxon>Sordariomycetes</taxon>
        <taxon>Xylariomycetidae</taxon>
        <taxon>Amphisphaeriales</taxon>
        <taxon>Sporocadaceae</taxon>
        <taxon>Truncatella</taxon>
    </lineage>
</organism>
<sequence>MRTSLLPHGRQLSRVCDACKRQQRSFSVSASSPSRTATPTRDAPPRRANALRSFMTPQTAARTITTTRAPRSAETADAPASRSPTSPAPSTAVPQTHYEFFPQSLPQGPPPSGPFGVDVRALRREFLQLQGRAHPDLHPPQMKSRAEATSARINEAFRTLSSPLLRAQYLLSLRGLDVANDETAKVEDPELLMEVLEAREEIEEAAEESELEPLRARNAEREEESIAELEKCFTENDLEGAMRECVRLRYWVNIRESINNWEPGKPVVLEH</sequence>
<name>A0A9P8UEA8_9PEZI</name>
<keyword evidence="2" id="KW-0143">Chaperone</keyword>
<feature type="compositionally biased region" description="Low complexity" evidence="3">
    <location>
        <begin position="56"/>
        <end position="94"/>
    </location>
</feature>
<dbReference type="InterPro" id="IPR009073">
    <property type="entry name" value="HscB_oligo_C"/>
</dbReference>
<evidence type="ECO:0000256" key="1">
    <source>
        <dbReference type="ARBA" id="ARBA00010476"/>
    </source>
</evidence>
<dbReference type="OrthoDB" id="448954at2759"/>
<evidence type="ECO:0000256" key="3">
    <source>
        <dbReference type="SAM" id="MobiDB-lite"/>
    </source>
</evidence>
<evidence type="ECO:0000313" key="5">
    <source>
        <dbReference type="EMBL" id="KAH6648342.1"/>
    </source>
</evidence>
<keyword evidence="6" id="KW-1185">Reference proteome</keyword>
<dbReference type="GO" id="GO:0051087">
    <property type="term" value="F:protein-folding chaperone binding"/>
    <property type="evidence" value="ECO:0007669"/>
    <property type="project" value="InterPro"/>
</dbReference>
<accession>A0A9P8UEA8</accession>
<dbReference type="AlphaFoldDB" id="A0A9P8UEA8"/>
<dbReference type="GO" id="GO:0051259">
    <property type="term" value="P:protein complex oligomerization"/>
    <property type="evidence" value="ECO:0007669"/>
    <property type="project" value="InterPro"/>
</dbReference>
<proteinExistence type="inferred from homology"/>
<evidence type="ECO:0000259" key="4">
    <source>
        <dbReference type="Pfam" id="PF07743"/>
    </source>
</evidence>
<dbReference type="Pfam" id="PF07743">
    <property type="entry name" value="HSCB_C"/>
    <property type="match status" value="1"/>
</dbReference>
<evidence type="ECO:0000313" key="6">
    <source>
        <dbReference type="Proteomes" id="UP000758603"/>
    </source>
</evidence>
<dbReference type="PANTHER" id="PTHR14021:SF15">
    <property type="entry name" value="IRON-SULFUR CLUSTER CO-CHAPERONE PROTEIN HSCB"/>
    <property type="match status" value="1"/>
</dbReference>
<protein>
    <submittedName>
        <fullName evidence="5">Co-chaperone HscB, C-terminal oligomerization domain-containing protein</fullName>
    </submittedName>
</protein>
<dbReference type="SUPFAM" id="SSF46565">
    <property type="entry name" value="Chaperone J-domain"/>
    <property type="match status" value="1"/>
</dbReference>
<dbReference type="Gene3D" id="1.20.1280.20">
    <property type="entry name" value="HscB, C-terminal domain"/>
    <property type="match status" value="1"/>
</dbReference>
<dbReference type="Proteomes" id="UP000758603">
    <property type="component" value="Unassembled WGS sequence"/>
</dbReference>
<dbReference type="NCBIfam" id="TIGR00714">
    <property type="entry name" value="hscB"/>
    <property type="match status" value="1"/>
</dbReference>
<dbReference type="InterPro" id="IPR004640">
    <property type="entry name" value="HscB"/>
</dbReference>
<feature type="region of interest" description="Disordered" evidence="3">
    <location>
        <begin position="20"/>
        <end position="94"/>
    </location>
</feature>
<dbReference type="GO" id="GO:0001671">
    <property type="term" value="F:ATPase activator activity"/>
    <property type="evidence" value="ECO:0007669"/>
    <property type="project" value="InterPro"/>
</dbReference>